<reference evidence="1" key="1">
    <citation type="submission" date="2025-02" db="EMBL/GenBank/DDBJ databases">
        <authorList>
            <consortium name="NCBI Genome Project"/>
        </authorList>
    </citation>
    <scope>NUCLEOTIDE SEQUENCE</scope>
</reference>
<sequence>MADMFNHKTADSVWSTGVHPVVVTGLAIGDGSEDTRGMLHEQQQQQQQKVLGIIDAPVGNLRQSPQLSDNQIISAMDKSQATSQYCGMSLSHSQVAKFVAGLVSPT</sequence>
<evidence type="ECO:0000313" key="1">
    <source>
        <dbReference type="RefSeq" id="XP_059600986.1"/>
    </source>
</evidence>
<name>A0AAJ8BR02_ASPNG</name>
<dbReference type="VEuPathDB" id="FungiDB:An07g06860"/>
<gene>
    <name evidence="1" type="ORF">An07g06860</name>
</gene>
<dbReference type="GeneID" id="84591446"/>
<proteinExistence type="predicted"/>
<accession>A0AAJ8BR02</accession>
<dbReference type="RefSeq" id="XP_059600986.1">
    <property type="nucleotide sequence ID" value="XM_059748554.1"/>
</dbReference>
<protein>
    <submittedName>
        <fullName evidence="1">Uncharacterized protein</fullName>
    </submittedName>
</protein>
<dbReference type="KEGG" id="ang:An07g06860"/>
<dbReference type="AlphaFoldDB" id="A0AAJ8BR02"/>
<reference evidence="1" key="2">
    <citation type="submission" date="2025-08" db="UniProtKB">
        <authorList>
            <consortium name="RefSeq"/>
        </authorList>
    </citation>
    <scope>IDENTIFICATION</scope>
</reference>
<organism evidence="1">
    <name type="scientific">Aspergillus niger</name>
    <dbReference type="NCBI Taxonomy" id="5061"/>
    <lineage>
        <taxon>Eukaryota</taxon>
        <taxon>Fungi</taxon>
        <taxon>Dikarya</taxon>
        <taxon>Ascomycota</taxon>
        <taxon>Pezizomycotina</taxon>
        <taxon>Eurotiomycetes</taxon>
        <taxon>Eurotiomycetidae</taxon>
        <taxon>Eurotiales</taxon>
        <taxon>Aspergillaceae</taxon>
        <taxon>Aspergillus</taxon>
        <taxon>Aspergillus subgen. Circumdati</taxon>
    </lineage>
</organism>